<sequence length="142" mass="15911">MLPPNGWPPTRTLWCVIVEWLEVSLAENPHNVDDASKHFKTKYKSIDPIDVHLADDGVVQAIGIGDIVMMKTPSGVKKGVLTNVWHIPKLDVVHSVVCGPMQTATFSDKRYFVTLIDDKSRFCVEQVESAAQFIQFVKFAET</sequence>
<dbReference type="AlphaFoldDB" id="A0AAV0UZF2"/>
<gene>
    <name evidence="4" type="ORF">PDE001_LOCUS7372</name>
</gene>
<feature type="chain" id="PRO_5043594860" description="Retrovirus-related Pol polyprotein from transposon TNT 1-94-like beta-barrel domain-containing protein" evidence="2">
    <location>
        <begin position="27"/>
        <end position="142"/>
    </location>
</feature>
<dbReference type="InterPro" id="IPR039537">
    <property type="entry name" value="Retrotran_Ty1/copia-like"/>
</dbReference>
<feature type="domain" description="Retrovirus-related Pol polyprotein from transposon TNT 1-94-like beta-barrel" evidence="3">
    <location>
        <begin position="41"/>
        <end position="91"/>
    </location>
</feature>
<organism evidence="4 5">
    <name type="scientific">Peronospora destructor</name>
    <dbReference type="NCBI Taxonomy" id="86335"/>
    <lineage>
        <taxon>Eukaryota</taxon>
        <taxon>Sar</taxon>
        <taxon>Stramenopiles</taxon>
        <taxon>Oomycota</taxon>
        <taxon>Peronosporomycetes</taxon>
        <taxon>Peronosporales</taxon>
        <taxon>Peronosporaceae</taxon>
        <taxon>Peronospora</taxon>
    </lineage>
</organism>
<evidence type="ECO:0000313" key="4">
    <source>
        <dbReference type="EMBL" id="CAI5740019.1"/>
    </source>
</evidence>
<evidence type="ECO:0000256" key="2">
    <source>
        <dbReference type="SAM" id="SignalP"/>
    </source>
</evidence>
<evidence type="ECO:0000259" key="3">
    <source>
        <dbReference type="Pfam" id="PF22936"/>
    </source>
</evidence>
<dbReference type="Pfam" id="PF22936">
    <property type="entry name" value="Pol_BBD"/>
    <property type="match status" value="1"/>
</dbReference>
<dbReference type="EMBL" id="CANTFM010001485">
    <property type="protein sequence ID" value="CAI5740019.1"/>
    <property type="molecule type" value="Genomic_DNA"/>
</dbReference>
<dbReference type="PANTHER" id="PTHR42648:SF28">
    <property type="entry name" value="TRANSPOSON-ENCODED PROTEIN WITH RIBONUCLEASE H-LIKE AND RETROVIRUS ZINC FINGER-LIKE DOMAINS"/>
    <property type="match status" value="1"/>
</dbReference>
<keyword evidence="2" id="KW-0732">Signal</keyword>
<keyword evidence="1" id="KW-0378">Hydrolase</keyword>
<proteinExistence type="predicted"/>
<dbReference type="GO" id="GO:0008233">
    <property type="term" value="F:peptidase activity"/>
    <property type="evidence" value="ECO:0007669"/>
    <property type="project" value="UniProtKB-KW"/>
</dbReference>
<reference evidence="4" key="1">
    <citation type="submission" date="2022-12" db="EMBL/GenBank/DDBJ databases">
        <authorList>
            <person name="Webb A."/>
        </authorList>
    </citation>
    <scope>NUCLEOTIDE SEQUENCE</scope>
    <source>
        <strain evidence="4">Pd1</strain>
    </source>
</reference>
<keyword evidence="1" id="KW-0645">Protease</keyword>
<dbReference type="Proteomes" id="UP001162029">
    <property type="component" value="Unassembled WGS sequence"/>
</dbReference>
<dbReference type="PANTHER" id="PTHR42648">
    <property type="entry name" value="TRANSPOSASE, PUTATIVE-RELATED"/>
    <property type="match status" value="1"/>
</dbReference>
<evidence type="ECO:0000256" key="1">
    <source>
        <dbReference type="ARBA" id="ARBA00022670"/>
    </source>
</evidence>
<name>A0AAV0UZF2_9STRA</name>
<keyword evidence="5" id="KW-1185">Reference proteome</keyword>
<comment type="caution">
    <text evidence="4">The sequence shown here is derived from an EMBL/GenBank/DDBJ whole genome shotgun (WGS) entry which is preliminary data.</text>
</comment>
<dbReference type="GO" id="GO:0006508">
    <property type="term" value="P:proteolysis"/>
    <property type="evidence" value="ECO:0007669"/>
    <property type="project" value="UniProtKB-KW"/>
</dbReference>
<accession>A0AAV0UZF2</accession>
<feature type="signal peptide" evidence="2">
    <location>
        <begin position="1"/>
        <end position="26"/>
    </location>
</feature>
<dbReference type="InterPro" id="IPR054722">
    <property type="entry name" value="PolX-like_BBD"/>
</dbReference>
<evidence type="ECO:0000313" key="5">
    <source>
        <dbReference type="Proteomes" id="UP001162029"/>
    </source>
</evidence>
<protein>
    <recommendedName>
        <fullName evidence="3">Retrovirus-related Pol polyprotein from transposon TNT 1-94-like beta-barrel domain-containing protein</fullName>
    </recommendedName>
</protein>